<dbReference type="SUPFAM" id="SSF48334">
    <property type="entry name" value="DNA repair protein MutS, domain III"/>
    <property type="match status" value="1"/>
</dbReference>
<dbReference type="GO" id="GO:0008270">
    <property type="term" value="F:zinc ion binding"/>
    <property type="evidence" value="ECO:0007669"/>
    <property type="project" value="InterPro"/>
</dbReference>
<dbReference type="InterPro" id="IPR011059">
    <property type="entry name" value="Metal-dep_hydrolase_composite"/>
</dbReference>
<comment type="pathway">
    <text evidence="3">Nitrogen metabolism; (S)-allantoin degradation; allantoate from (S)-allantoin: step 1/1.</text>
</comment>
<dbReference type="Pfam" id="PF00488">
    <property type="entry name" value="MutS_V"/>
    <property type="match status" value="1"/>
</dbReference>
<dbReference type="GO" id="GO:0050897">
    <property type="term" value="F:cobalt ion binding"/>
    <property type="evidence" value="ECO:0007669"/>
    <property type="project" value="InterPro"/>
</dbReference>
<feature type="region of interest" description="Disordered" evidence="17">
    <location>
        <begin position="763"/>
        <end position="786"/>
    </location>
</feature>
<dbReference type="GO" id="GO:0004519">
    <property type="term" value="F:endonuclease activity"/>
    <property type="evidence" value="ECO:0007669"/>
    <property type="project" value="UniProtKB-KW"/>
</dbReference>
<feature type="compositionally biased region" description="Basic and acidic residues" evidence="17">
    <location>
        <begin position="770"/>
        <end position="781"/>
    </location>
</feature>
<dbReference type="Pfam" id="PF24890">
    <property type="entry name" value="ALN_composite"/>
    <property type="match status" value="1"/>
</dbReference>
<keyword evidence="7" id="KW-0479">Metal-binding</keyword>
<evidence type="ECO:0000256" key="12">
    <source>
        <dbReference type="ARBA" id="ARBA00022840"/>
    </source>
</evidence>
<keyword evidence="11" id="KW-0862">Zinc</keyword>
<name>A0A9R1RF23_TRITD</name>
<evidence type="ECO:0000256" key="8">
    <source>
        <dbReference type="ARBA" id="ARBA00022730"/>
    </source>
</evidence>
<evidence type="ECO:0000256" key="7">
    <source>
        <dbReference type="ARBA" id="ARBA00022723"/>
    </source>
</evidence>
<dbReference type="Pfam" id="PF01979">
    <property type="entry name" value="Amidohydro_1"/>
    <property type="match status" value="1"/>
</dbReference>
<evidence type="ECO:0000313" key="19">
    <source>
        <dbReference type="EMBL" id="VAH39002.1"/>
    </source>
</evidence>
<dbReference type="PROSITE" id="PS00486">
    <property type="entry name" value="DNA_MISMATCH_REPAIR_2"/>
    <property type="match status" value="1"/>
</dbReference>
<evidence type="ECO:0000256" key="5">
    <source>
        <dbReference type="ARBA" id="ARBA00011881"/>
    </source>
</evidence>
<dbReference type="InterPro" id="IPR036187">
    <property type="entry name" value="DNA_mismatch_repair_MutS_sf"/>
</dbReference>
<dbReference type="SMART" id="SM00463">
    <property type="entry name" value="SMR"/>
    <property type="match status" value="1"/>
</dbReference>
<keyword evidence="13" id="KW-0694">RNA-binding</keyword>
<evidence type="ECO:0000256" key="13">
    <source>
        <dbReference type="ARBA" id="ARBA00022884"/>
    </source>
</evidence>
<comment type="similarity">
    <text evidence="4">Belongs to the metallo-dependent hydrolases superfamily. Allantoinase family.</text>
</comment>
<dbReference type="NCBIfam" id="TIGR03178">
    <property type="entry name" value="allantoinase"/>
    <property type="match status" value="1"/>
</dbReference>
<dbReference type="Gene3D" id="3.20.20.140">
    <property type="entry name" value="Metal-dependent hydrolases"/>
    <property type="match status" value="1"/>
</dbReference>
<dbReference type="InterPro" id="IPR017593">
    <property type="entry name" value="Allantoinase"/>
</dbReference>
<keyword evidence="8" id="KW-0699">rRNA-binding</keyword>
<dbReference type="InterPro" id="IPR027417">
    <property type="entry name" value="P-loop_NTPase"/>
</dbReference>
<dbReference type="GO" id="GO:0005524">
    <property type="term" value="F:ATP binding"/>
    <property type="evidence" value="ECO:0007669"/>
    <property type="project" value="UniProtKB-KW"/>
</dbReference>
<evidence type="ECO:0000256" key="16">
    <source>
        <dbReference type="SAM" id="Coils"/>
    </source>
</evidence>
<evidence type="ECO:0000256" key="4">
    <source>
        <dbReference type="ARBA" id="ARBA00010368"/>
    </source>
</evidence>
<dbReference type="Gene3D" id="3.40.50.300">
    <property type="entry name" value="P-loop containing nucleotide triphosphate hydrolases"/>
    <property type="match status" value="1"/>
</dbReference>
<dbReference type="GO" id="GO:0019843">
    <property type="term" value="F:rRNA binding"/>
    <property type="evidence" value="ECO:0007669"/>
    <property type="project" value="UniProtKB-KW"/>
</dbReference>
<dbReference type="InterPro" id="IPR006680">
    <property type="entry name" value="Amidohydro-rel"/>
</dbReference>
<keyword evidence="12" id="KW-0067">ATP-binding</keyword>
<accession>A0A9R1RF23</accession>
<dbReference type="Gene3D" id="3.30.1370.110">
    <property type="match status" value="1"/>
</dbReference>
<dbReference type="NCBIfam" id="TIGR01069">
    <property type="entry name" value="mutS2"/>
    <property type="match status" value="1"/>
</dbReference>
<dbReference type="Proteomes" id="UP000324705">
    <property type="component" value="Chromosome 2A"/>
</dbReference>
<organism evidence="19 20">
    <name type="scientific">Triticum turgidum subsp. durum</name>
    <name type="common">Durum wheat</name>
    <name type="synonym">Triticum durum</name>
    <dbReference type="NCBI Taxonomy" id="4567"/>
    <lineage>
        <taxon>Eukaryota</taxon>
        <taxon>Viridiplantae</taxon>
        <taxon>Streptophyta</taxon>
        <taxon>Embryophyta</taxon>
        <taxon>Tracheophyta</taxon>
        <taxon>Spermatophyta</taxon>
        <taxon>Magnoliopsida</taxon>
        <taxon>Liliopsida</taxon>
        <taxon>Poales</taxon>
        <taxon>Poaceae</taxon>
        <taxon>BOP clade</taxon>
        <taxon>Pooideae</taxon>
        <taxon>Triticodae</taxon>
        <taxon>Triticeae</taxon>
        <taxon>Triticinae</taxon>
        <taxon>Triticum</taxon>
    </lineage>
</organism>
<dbReference type="PROSITE" id="PS50828">
    <property type="entry name" value="SMR"/>
    <property type="match status" value="1"/>
</dbReference>
<protein>
    <recommendedName>
        <fullName evidence="6">allantoinase</fullName>
        <ecNumber evidence="6">3.5.2.5</ecNumber>
    </recommendedName>
</protein>
<dbReference type="SUPFAM" id="SSF160443">
    <property type="entry name" value="SMR domain-like"/>
    <property type="match status" value="1"/>
</dbReference>
<dbReference type="SUPFAM" id="SSF51556">
    <property type="entry name" value="Metallo-dependent hydrolases"/>
    <property type="match status" value="1"/>
</dbReference>
<gene>
    <name evidence="19" type="ORF">TRITD_2Av1G288310</name>
</gene>
<dbReference type="SUPFAM" id="SSF51338">
    <property type="entry name" value="Composite domain of metallo-dependent hydrolases"/>
    <property type="match status" value="1"/>
</dbReference>
<dbReference type="GO" id="GO:0140664">
    <property type="term" value="F:ATP-dependent DNA damage sensor activity"/>
    <property type="evidence" value="ECO:0007669"/>
    <property type="project" value="InterPro"/>
</dbReference>
<dbReference type="InterPro" id="IPR005747">
    <property type="entry name" value="MutS2"/>
</dbReference>
<dbReference type="Gramene" id="TRITD2Av1G288310.2">
    <property type="protein sequence ID" value="TRITD2Av1G288310.2"/>
    <property type="gene ID" value="TRITD2Av1G288310"/>
</dbReference>
<comment type="cofactor">
    <cofactor evidence="2">
        <name>Zn(2+)</name>
        <dbReference type="ChEBI" id="CHEBI:29105"/>
    </cofactor>
</comment>
<dbReference type="InterPro" id="IPR032466">
    <property type="entry name" value="Metal_Hydrolase"/>
</dbReference>
<dbReference type="InterPro" id="IPR036063">
    <property type="entry name" value="Smr_dom_sf"/>
</dbReference>
<proteinExistence type="inferred from homology"/>
<comment type="catalytic activity">
    <reaction evidence="1">
        <text>(S)-allantoin + H2O = allantoate + H(+)</text>
        <dbReference type="Rhea" id="RHEA:17029"/>
        <dbReference type="ChEBI" id="CHEBI:15377"/>
        <dbReference type="ChEBI" id="CHEBI:15378"/>
        <dbReference type="ChEBI" id="CHEBI:15678"/>
        <dbReference type="ChEBI" id="CHEBI:17536"/>
        <dbReference type="EC" id="3.5.2.5"/>
    </reaction>
</comment>
<evidence type="ECO:0000256" key="6">
    <source>
        <dbReference type="ARBA" id="ARBA00012863"/>
    </source>
</evidence>
<evidence type="ECO:0000256" key="1">
    <source>
        <dbReference type="ARBA" id="ARBA00001756"/>
    </source>
</evidence>
<dbReference type="GO" id="GO:0006298">
    <property type="term" value="P:mismatch repair"/>
    <property type="evidence" value="ECO:0007669"/>
    <property type="project" value="InterPro"/>
</dbReference>
<comment type="subunit">
    <text evidence="5">Homotetramer.</text>
</comment>
<dbReference type="InterPro" id="IPR056854">
    <property type="entry name" value="ALN_composite"/>
</dbReference>
<dbReference type="FunFam" id="3.20.20.140:FF:000032">
    <property type="entry name" value="Allantoinase Dal1"/>
    <property type="match status" value="1"/>
</dbReference>
<evidence type="ECO:0000256" key="2">
    <source>
        <dbReference type="ARBA" id="ARBA00001947"/>
    </source>
</evidence>
<reference evidence="19 20" key="1">
    <citation type="submission" date="2017-09" db="EMBL/GenBank/DDBJ databases">
        <authorList>
            <consortium name="International Durum Wheat Genome Sequencing Consortium (IDWGSC)"/>
            <person name="Milanesi L."/>
        </authorList>
    </citation>
    <scope>NUCLEOTIDE SEQUENCE [LARGE SCALE GENOMIC DNA]</scope>
    <source>
        <strain evidence="20">cv. Svevo</strain>
    </source>
</reference>
<dbReference type="GO" id="GO:0004038">
    <property type="term" value="F:allantoinase activity"/>
    <property type="evidence" value="ECO:0007669"/>
    <property type="project" value="UniProtKB-EC"/>
</dbReference>
<keyword evidence="14" id="KW-0238">DNA-binding</keyword>
<evidence type="ECO:0000256" key="17">
    <source>
        <dbReference type="SAM" id="MobiDB-lite"/>
    </source>
</evidence>
<dbReference type="SUPFAM" id="SSF52540">
    <property type="entry name" value="P-loop containing nucleoside triphosphate hydrolases"/>
    <property type="match status" value="1"/>
</dbReference>
<dbReference type="GO" id="GO:0045910">
    <property type="term" value="P:negative regulation of DNA recombination"/>
    <property type="evidence" value="ECO:0007669"/>
    <property type="project" value="InterPro"/>
</dbReference>
<evidence type="ECO:0000256" key="3">
    <source>
        <dbReference type="ARBA" id="ARBA00004968"/>
    </source>
</evidence>
<dbReference type="InterPro" id="IPR002625">
    <property type="entry name" value="Smr_dom"/>
</dbReference>
<keyword evidence="20" id="KW-1185">Reference proteome</keyword>
<dbReference type="GO" id="GO:0016887">
    <property type="term" value="F:ATP hydrolysis activity"/>
    <property type="evidence" value="ECO:0007669"/>
    <property type="project" value="InterPro"/>
</dbReference>
<dbReference type="EMBL" id="LT934113">
    <property type="protein sequence ID" value="VAH39002.1"/>
    <property type="molecule type" value="Genomic_DNA"/>
</dbReference>
<dbReference type="Pfam" id="PF01713">
    <property type="entry name" value="Smr"/>
    <property type="match status" value="1"/>
</dbReference>
<keyword evidence="9" id="KW-0547">Nucleotide-binding</keyword>
<dbReference type="FunFam" id="3.40.50.300:FF:001814">
    <property type="entry name" value="DNA mismatch repair protein MutS type 2"/>
    <property type="match status" value="1"/>
</dbReference>
<dbReference type="InterPro" id="IPR045076">
    <property type="entry name" value="MutS"/>
</dbReference>
<keyword evidence="10" id="KW-0378">Hydrolase</keyword>
<dbReference type="GO" id="GO:0000256">
    <property type="term" value="P:allantoin catabolic process"/>
    <property type="evidence" value="ECO:0007669"/>
    <property type="project" value="InterPro"/>
</dbReference>
<evidence type="ECO:0000256" key="14">
    <source>
        <dbReference type="ARBA" id="ARBA00023125"/>
    </source>
</evidence>
<evidence type="ECO:0000313" key="20">
    <source>
        <dbReference type="Proteomes" id="UP000324705"/>
    </source>
</evidence>
<dbReference type="InterPro" id="IPR000432">
    <property type="entry name" value="DNA_mismatch_repair_MutS_C"/>
</dbReference>
<evidence type="ECO:0000256" key="11">
    <source>
        <dbReference type="ARBA" id="ARBA00022833"/>
    </source>
</evidence>
<keyword evidence="16" id="KW-0175">Coiled coil</keyword>
<evidence type="ECO:0000259" key="18">
    <source>
        <dbReference type="PROSITE" id="PS50828"/>
    </source>
</evidence>
<dbReference type="PANTHER" id="PTHR48466:SF1">
    <property type="entry name" value="SMR DOMAIN-CONTAINING PROTEIN"/>
    <property type="match status" value="1"/>
</dbReference>
<dbReference type="GO" id="GO:0030983">
    <property type="term" value="F:mismatched DNA binding"/>
    <property type="evidence" value="ECO:0007669"/>
    <property type="project" value="InterPro"/>
</dbReference>
<feature type="domain" description="Smr" evidence="18">
    <location>
        <begin position="1210"/>
        <end position="1281"/>
    </location>
</feature>
<evidence type="ECO:0000256" key="9">
    <source>
        <dbReference type="ARBA" id="ARBA00022741"/>
    </source>
</evidence>
<dbReference type="EC" id="3.5.2.5" evidence="6"/>
<evidence type="ECO:0000256" key="10">
    <source>
        <dbReference type="ARBA" id="ARBA00022801"/>
    </source>
</evidence>
<evidence type="ECO:0000256" key="15">
    <source>
        <dbReference type="ARBA" id="ARBA00053421"/>
    </source>
</evidence>
<sequence>MDPSEPFMMFVIPLDLYNSTYAERCFRVATAKKAAPVTAVPHPHLTVGPSLGGEGCSLLPHGHFWIASQRVVALGRVGPAAVEVKEGLINAIAVGDYRSFVLRRPLVDYGDAVIMPGLIDVHAHLDEPGREEWEGFSTGTRAAAAGGITTLVDMPLNSFPSTVSEETLKLKVDAARDKLYVDVGFWGGLVPENALNPSKLESLLNAGVLGLKSFMCPSGINDFPMTNSTHIEEGLVTLAKYKRPLLIHAERIPDVSSDEELDGELDPRSYATYLKSRTPAWEESAVRDLNRAMKDTEVGGRSEGAHLHIVHLSDSKTTLDLLKDAKHSGAKVTIETCPHYLAFSAEEVPDGDTRFKCSPPIRDAANKENLWEALQDGHIDMLSSDHSPSTPDLKLMEEGNFMKAWGGISSLQFVLPVTWSHGKKYGITLNQLASWWSEKPAELAGQKNKGSILPGYHADIVVWKPEAQFHLDDTHAVYHKHRNISAYLGKELSGKVLSTFVRGNLVFAEGKHAGAACGATILAKGSGTTQSVRVNDGRRRISPVRQALYEAGCDFLTELVKMIEFCLDSNLSMVLDRASERLGTIRKERRMNIEMLESLLRDTSVKIFQAGGADSPVVTKRRSRMCVGVKASHKHLVPGGIVLSSSGSGVTYFMEPRDAVKLNNTEVKLSGDERAEELAVLGLLTSRIADSRTKIRHLMGKILELDLACARGSYALWINGVRPAFSDRDSSSESDPSGAYSVFIEGIRHPLLLEQSLGIAEESATTEATEVGKEQLSEDHPVPSMPVPLDMHVKNDTRIVVISGPNTGGKTATMKTLGLASLMSKAGMFFPAKGRPRLPWFDQVLADIGDHQSLENSLSTFSGNISRLRKIAQVVSTDSLVLIDEIGSGTDPSEGVSLSTSILKYLASRLNLAVVTTHYADLSRLKAVDDRFENAAMEFCLETLKPTYRVLWGSTGNSNALSIAKSIGFDQKVLDRAQEWVEKLLPDKQKERQGLLYGSLLDERNLLESQANEVASVLSEVEDLYNEIRLEADELDNRVAALKARESQKVQQELKSVKSQMDLLIKNFEVQLKNSKLEQYNSIMRKAESATASLAAAHQPTEFAVSDDENKSLYVPQIGDKVYVEGLGGGSMATVVEILSEDGSCMVQYGKIKVRAKNNKMKLAQRDTKETSASSSAQGKGRAQKRSPAGTAATGSVSFAPAVQTSRNTVDLRGRRVGEASQELEMAIDECRPYQVLFVVHGMGTGAVKECALDVLRSHPRVVRIEDESPLNYGCTVAYIE</sequence>
<feature type="region of interest" description="Disordered" evidence="17">
    <location>
        <begin position="1160"/>
        <end position="1200"/>
    </location>
</feature>
<feature type="coiled-coil region" evidence="16">
    <location>
        <begin position="1007"/>
        <end position="1067"/>
    </location>
</feature>
<dbReference type="SMART" id="SM00534">
    <property type="entry name" value="MUTSac"/>
    <property type="match status" value="1"/>
</dbReference>
<comment type="function">
    <text evidence="15">Catalyzes the conversion of allantoin (5-ureidohydantoin) to allantoate by hydrolytic cleavage of the five-member hydantoin ring. Catalyzes the first step of the ureide allantoin degradation followed by the sequential activity of AAH, UGLYAH and UAH which allows a complete purine breakdown without the intermediate generation of urea.</text>
</comment>
<dbReference type="PANTHER" id="PTHR48466">
    <property type="entry name" value="OS10G0509000 PROTEIN-RELATED"/>
    <property type="match status" value="1"/>
</dbReference>